<dbReference type="SUPFAM" id="SSF81324">
    <property type="entry name" value="Voltage-gated potassium channels"/>
    <property type="match status" value="1"/>
</dbReference>
<feature type="transmembrane region" description="Helical" evidence="1">
    <location>
        <begin position="77"/>
        <end position="101"/>
    </location>
</feature>
<dbReference type="InterPro" id="IPR036721">
    <property type="entry name" value="RCK_C_sf"/>
</dbReference>
<reference evidence="4" key="1">
    <citation type="journal article" date="2010" name="Stand. Genomic Sci.">
        <title>Complete genome sequence of Sulfurimonas autotrophica type strain (OK10).</title>
        <authorList>
            <person name="Sikorski J."/>
            <person name="Munk C."/>
            <person name="Lapidus A."/>
            <person name="Djao O."/>
            <person name="Lucas S."/>
            <person name="Glavina Del Rio T."/>
            <person name="Nolan M."/>
            <person name="Tice H."/>
            <person name="Han C."/>
            <person name="Cheng J."/>
            <person name="Tapia R."/>
            <person name="Goodwin L."/>
            <person name="Pitluck S."/>
            <person name="Liolios K."/>
            <person name="Ivanova N."/>
            <person name="Mavromatis K."/>
            <person name="Mikhailova N."/>
            <person name="Pati A."/>
            <person name="Sims D."/>
            <person name="Meincke L."/>
            <person name="Brettin T."/>
            <person name="Detter J."/>
            <person name="Chen A."/>
            <person name="Palaniappan K."/>
            <person name="Land M."/>
            <person name="Hauser L."/>
            <person name="Chang Y."/>
            <person name="Jeffries C."/>
            <person name="Rohde M."/>
            <person name="Lang E."/>
            <person name="Spring S."/>
            <person name="Goker M."/>
            <person name="Woyke T."/>
            <person name="Bristow J."/>
            <person name="Eisen J."/>
            <person name="Markowitz V."/>
            <person name="Hugenholtz P."/>
            <person name="Kyrpides N."/>
            <person name="Klenk H."/>
        </authorList>
    </citation>
    <scope>NUCLEOTIDE SEQUENCE [LARGE SCALE GENOMIC DNA]</scope>
    <source>
        <strain evidence="4">ATCC BAA-671 / DSM 16294 / JCM 11897 / OK10</strain>
    </source>
</reference>
<dbReference type="Gene3D" id="3.40.50.720">
    <property type="entry name" value="NAD(P)-binding Rossmann-like Domain"/>
    <property type="match status" value="2"/>
</dbReference>
<dbReference type="AlphaFoldDB" id="E0USF9"/>
<keyword evidence="1" id="KW-1133">Transmembrane helix</keyword>
<dbReference type="Proteomes" id="UP000007803">
    <property type="component" value="Chromosome"/>
</dbReference>
<dbReference type="Pfam" id="PF02254">
    <property type="entry name" value="TrkA_N"/>
    <property type="match status" value="2"/>
</dbReference>
<sequence length="550" mass="63440">MNEQIIWIVLKRLRTPFLVIIITFAISILGLVLIPGTDNNGNPYQMTFFDAFYFVTYMASTIGFGEAPYTFNYEQRMWVSFAVYFTVIGWFYGIGAIVSLIQDEALRKALSTNSFRNQVKHINKPFYIILGYNSITKSIIDRLNGRDYRVVVLDKDDKKIDELILENFYPDVPAFVGDATNQKMLKIAGIHQKNCAGIISLFEDDMVNSKIATISKLLNKKLDIIVKATSQQQLEHFRSMDLKHVKNPFDIISKRIYYGITAPHIWLLEMWMYGHILKLKKRDHFPQGKYIIYGNGRMGKAIKEGLEKAGVEYVIKDFDSQKYIQDKNTTIFGDDDDMESLLKLGVKESSCIIAATQNDLLNLTILNKAKQLNPKIFTMARENALDDLNIFQASKINKIYIVEKILADATYNYIARPLADLFIQEARKKDDEWAEVIVHMLNNITGMNPMYFETRLNDDNAYALTLELQEGENITLADLRRSRADRNELLHIVFLLLKRGDEVYLMPDSRMKLEIGDELLIVSDEENYDDFEYIVNNIYELEYVLGCATS</sequence>
<dbReference type="RefSeq" id="WP_013326878.1">
    <property type="nucleotide sequence ID" value="NC_014506.1"/>
</dbReference>
<feature type="domain" description="RCK N-terminal" evidence="2">
    <location>
        <begin position="124"/>
        <end position="253"/>
    </location>
</feature>
<dbReference type="KEGG" id="sua:Saut_1073"/>
<evidence type="ECO:0000313" key="3">
    <source>
        <dbReference type="EMBL" id="ADN09122.1"/>
    </source>
</evidence>
<protein>
    <submittedName>
        <fullName evidence="3">TrkA-N domain protein</fullName>
    </submittedName>
</protein>
<dbReference type="SUPFAM" id="SSF51735">
    <property type="entry name" value="NAD(P)-binding Rossmann-fold domains"/>
    <property type="match status" value="2"/>
</dbReference>
<keyword evidence="4" id="KW-1185">Reference proteome</keyword>
<dbReference type="InterPro" id="IPR050721">
    <property type="entry name" value="Trk_Ktr_HKT_K-transport"/>
</dbReference>
<dbReference type="GO" id="GO:0006813">
    <property type="term" value="P:potassium ion transport"/>
    <property type="evidence" value="ECO:0007669"/>
    <property type="project" value="InterPro"/>
</dbReference>
<dbReference type="PANTHER" id="PTHR43833">
    <property type="entry name" value="POTASSIUM CHANNEL PROTEIN 2-RELATED-RELATED"/>
    <property type="match status" value="1"/>
</dbReference>
<keyword evidence="1" id="KW-0812">Transmembrane</keyword>
<evidence type="ECO:0000313" key="4">
    <source>
        <dbReference type="Proteomes" id="UP000007803"/>
    </source>
</evidence>
<dbReference type="SUPFAM" id="SSF116726">
    <property type="entry name" value="TrkA C-terminal domain-like"/>
    <property type="match status" value="1"/>
</dbReference>
<dbReference type="HOGENOM" id="CLU_023787_0_0_7"/>
<feature type="transmembrane region" description="Helical" evidence="1">
    <location>
        <begin position="16"/>
        <end position="34"/>
    </location>
</feature>
<dbReference type="EMBL" id="CP002205">
    <property type="protein sequence ID" value="ADN09122.1"/>
    <property type="molecule type" value="Genomic_DNA"/>
</dbReference>
<dbReference type="STRING" id="563040.Saut_1073"/>
<evidence type="ECO:0000259" key="2">
    <source>
        <dbReference type="PROSITE" id="PS51201"/>
    </source>
</evidence>
<keyword evidence="1" id="KW-0472">Membrane</keyword>
<dbReference type="InterPro" id="IPR036291">
    <property type="entry name" value="NAD(P)-bd_dom_sf"/>
</dbReference>
<dbReference type="PANTHER" id="PTHR43833:SF9">
    <property type="entry name" value="POTASSIUM CHANNEL PROTEIN YUGO-RELATED"/>
    <property type="match status" value="1"/>
</dbReference>
<proteinExistence type="predicted"/>
<organism evidence="3 4">
    <name type="scientific">Sulfurimonas autotrophica (strain ATCC BAA-671 / DSM 16294 / JCM 11897 / OK10)</name>
    <dbReference type="NCBI Taxonomy" id="563040"/>
    <lineage>
        <taxon>Bacteria</taxon>
        <taxon>Pseudomonadati</taxon>
        <taxon>Campylobacterota</taxon>
        <taxon>Epsilonproteobacteria</taxon>
        <taxon>Campylobacterales</taxon>
        <taxon>Sulfurimonadaceae</taxon>
        <taxon>Sulfurimonas</taxon>
    </lineage>
</organism>
<gene>
    <name evidence="3" type="ordered locus">Saut_1073</name>
</gene>
<dbReference type="InterPro" id="IPR003148">
    <property type="entry name" value="RCK_N"/>
</dbReference>
<evidence type="ECO:0000256" key="1">
    <source>
        <dbReference type="SAM" id="Phobius"/>
    </source>
</evidence>
<dbReference type="OrthoDB" id="9781411at2"/>
<dbReference type="Gene3D" id="1.10.287.70">
    <property type="match status" value="1"/>
</dbReference>
<dbReference type="PROSITE" id="PS51201">
    <property type="entry name" value="RCK_N"/>
    <property type="match status" value="1"/>
</dbReference>
<feature type="transmembrane region" description="Helical" evidence="1">
    <location>
        <begin position="46"/>
        <end position="65"/>
    </location>
</feature>
<accession>E0USF9</accession>
<name>E0USF9_SULAO</name>
<dbReference type="eggNOG" id="COG1226">
    <property type="taxonomic scope" value="Bacteria"/>
</dbReference>